<dbReference type="PANTHER" id="PTHR46791:SF5">
    <property type="entry name" value="CLR5 DOMAIN-CONTAINING PROTEIN-RELATED"/>
    <property type="match status" value="1"/>
</dbReference>
<feature type="domain" description="Integrase core" evidence="1">
    <location>
        <begin position="192"/>
        <end position="372"/>
    </location>
</feature>
<dbReference type="EMBL" id="ML976175">
    <property type="protein sequence ID" value="KAF1936682.1"/>
    <property type="molecule type" value="Genomic_DNA"/>
</dbReference>
<evidence type="ECO:0000259" key="1">
    <source>
        <dbReference type="Pfam" id="PF24764"/>
    </source>
</evidence>
<name>A0A6A5S9G7_9PLEO</name>
<protein>
    <recommendedName>
        <fullName evidence="1">Integrase core domain-containing protein</fullName>
    </recommendedName>
</protein>
<reference evidence="2" key="1">
    <citation type="journal article" date="2020" name="Stud. Mycol.">
        <title>101 Dothideomycetes genomes: a test case for predicting lifestyles and emergence of pathogens.</title>
        <authorList>
            <person name="Haridas S."/>
            <person name="Albert R."/>
            <person name="Binder M."/>
            <person name="Bloem J."/>
            <person name="Labutti K."/>
            <person name="Salamov A."/>
            <person name="Andreopoulos B."/>
            <person name="Baker S."/>
            <person name="Barry K."/>
            <person name="Bills G."/>
            <person name="Bluhm B."/>
            <person name="Cannon C."/>
            <person name="Castanera R."/>
            <person name="Culley D."/>
            <person name="Daum C."/>
            <person name="Ezra D."/>
            <person name="Gonzalez J."/>
            <person name="Henrissat B."/>
            <person name="Kuo A."/>
            <person name="Liang C."/>
            <person name="Lipzen A."/>
            <person name="Lutzoni F."/>
            <person name="Magnuson J."/>
            <person name="Mondo S."/>
            <person name="Nolan M."/>
            <person name="Ohm R."/>
            <person name="Pangilinan J."/>
            <person name="Park H.-J."/>
            <person name="Ramirez L."/>
            <person name="Alfaro M."/>
            <person name="Sun H."/>
            <person name="Tritt A."/>
            <person name="Yoshinaga Y."/>
            <person name="Zwiers L.-H."/>
            <person name="Turgeon B."/>
            <person name="Goodwin S."/>
            <person name="Spatafora J."/>
            <person name="Crous P."/>
            <person name="Grigoriev I."/>
        </authorList>
    </citation>
    <scope>NUCLEOTIDE SEQUENCE</scope>
    <source>
        <strain evidence="2">CBS 161.51</strain>
    </source>
</reference>
<dbReference type="Proteomes" id="UP000800038">
    <property type="component" value="Unassembled WGS sequence"/>
</dbReference>
<keyword evidence="3" id="KW-1185">Reference proteome</keyword>
<dbReference type="OrthoDB" id="3780939at2759"/>
<organism evidence="2 3">
    <name type="scientific">Clathrospora elynae</name>
    <dbReference type="NCBI Taxonomy" id="706981"/>
    <lineage>
        <taxon>Eukaryota</taxon>
        <taxon>Fungi</taxon>
        <taxon>Dikarya</taxon>
        <taxon>Ascomycota</taxon>
        <taxon>Pezizomycotina</taxon>
        <taxon>Dothideomycetes</taxon>
        <taxon>Pleosporomycetidae</taxon>
        <taxon>Pleosporales</taxon>
        <taxon>Diademaceae</taxon>
        <taxon>Clathrospora</taxon>
    </lineage>
</organism>
<dbReference type="InterPro" id="IPR058913">
    <property type="entry name" value="Integrase_dom_put"/>
</dbReference>
<evidence type="ECO:0000313" key="3">
    <source>
        <dbReference type="Proteomes" id="UP000800038"/>
    </source>
</evidence>
<dbReference type="InterPro" id="IPR012337">
    <property type="entry name" value="RNaseH-like_sf"/>
</dbReference>
<dbReference type="GO" id="GO:0003676">
    <property type="term" value="F:nucleic acid binding"/>
    <property type="evidence" value="ECO:0007669"/>
    <property type="project" value="InterPro"/>
</dbReference>
<dbReference type="AlphaFoldDB" id="A0A6A5S9G7"/>
<evidence type="ECO:0000313" key="2">
    <source>
        <dbReference type="EMBL" id="KAF1936682.1"/>
    </source>
</evidence>
<dbReference type="Pfam" id="PF24764">
    <property type="entry name" value="rva_4"/>
    <property type="match status" value="1"/>
</dbReference>
<dbReference type="Gene3D" id="3.30.420.10">
    <property type="entry name" value="Ribonuclease H-like superfamily/Ribonuclease H"/>
    <property type="match status" value="1"/>
</dbReference>
<proteinExistence type="predicted"/>
<dbReference type="InterPro" id="IPR036397">
    <property type="entry name" value="RNaseH_sf"/>
</dbReference>
<accession>A0A6A5S9G7</accession>
<gene>
    <name evidence="2" type="ORF">EJ02DRAFT_479412</name>
</gene>
<dbReference type="PANTHER" id="PTHR46791">
    <property type="entry name" value="EXPRESSED PROTEIN"/>
    <property type="match status" value="1"/>
</dbReference>
<sequence>MPRHGKGGRPRTDIAPFEDDLRALFEEGLTFRQLADWLYEEHQVRCGLTTLKDRFRRWDIRRCITSDVEQQLKNRIIVLFYQLNLDDSEILRMLHAEGYTNISPATIVRLRFTLGLKHKDEQDIADILAYGLVEEEMKKGIIDGYGRQMLQVHFKQHNMFFSRNRLFKAYCTLNPEAVERRRNDQQRRRGEYIVPGPNWCWSINGHNKLKPYGIQIYACIDAYSRYVIWAYVGVSAATSLSVLHQYLHTVKEMGVYPQFLRSDCGSETGQISYAHFMLSSSHREGITWDDCYMYGTSTANQRIESWWQQLSRGLLFQWRLYFRDLQTTNQFSRDRIPDMVAMIAIYIPVLRRKIKSFLLSWNSHCIRKQKGRPNVITGKPNMLYMCPPVGTEDFKQYLPQDEYDAILQETPPWDMDAILPAHTQTWCDNQLRNIGFNPHTHDLEKPDHRKRPFESFYLELRNCAALQIESGQLPILQLLRAPVGGWDFEVSIYKHMFE</sequence>
<dbReference type="SUPFAM" id="SSF53098">
    <property type="entry name" value="Ribonuclease H-like"/>
    <property type="match status" value="1"/>
</dbReference>